<protein>
    <submittedName>
        <fullName evidence="2">Uncharacterized protein</fullName>
    </submittedName>
</protein>
<evidence type="ECO:0000313" key="2">
    <source>
        <dbReference type="EMBL" id="GIQ90115.1"/>
    </source>
</evidence>
<feature type="compositionally biased region" description="Polar residues" evidence="1">
    <location>
        <begin position="22"/>
        <end position="43"/>
    </location>
</feature>
<sequence length="116" mass="12103">MAPDTQSGSTPGRHRKRHSTQSKKGPSSDLMQILTQASGTPGAQTPKGKRKGKGKGKSQQASATPTNVSTPQSSLSVPGMGGQTDTPQSAKHHTRHTPKKTPKRRTPLSAPASVDT</sequence>
<name>A0A9K3D9G5_9EUKA</name>
<dbReference type="EMBL" id="BDIP01005779">
    <property type="protein sequence ID" value="GIQ90115.1"/>
    <property type="molecule type" value="Genomic_DNA"/>
</dbReference>
<feature type="compositionally biased region" description="Basic residues" evidence="1">
    <location>
        <begin position="47"/>
        <end position="56"/>
    </location>
</feature>
<feature type="compositionally biased region" description="Basic residues" evidence="1">
    <location>
        <begin position="90"/>
        <end position="106"/>
    </location>
</feature>
<keyword evidence="3" id="KW-1185">Reference proteome</keyword>
<reference evidence="2 3" key="1">
    <citation type="journal article" date="2018" name="PLoS ONE">
        <title>The draft genome of Kipferlia bialata reveals reductive genome evolution in fornicate parasites.</title>
        <authorList>
            <person name="Tanifuji G."/>
            <person name="Takabayashi S."/>
            <person name="Kume K."/>
            <person name="Takagi M."/>
            <person name="Nakayama T."/>
            <person name="Kamikawa R."/>
            <person name="Inagaki Y."/>
            <person name="Hashimoto T."/>
        </authorList>
    </citation>
    <scope>NUCLEOTIDE SEQUENCE [LARGE SCALE GENOMIC DNA]</scope>
    <source>
        <strain evidence="2">NY0173</strain>
    </source>
</reference>
<feature type="compositionally biased region" description="Polar residues" evidence="1">
    <location>
        <begin position="58"/>
        <end position="76"/>
    </location>
</feature>
<feature type="region of interest" description="Disordered" evidence="1">
    <location>
        <begin position="1"/>
        <end position="116"/>
    </location>
</feature>
<feature type="compositionally biased region" description="Polar residues" evidence="1">
    <location>
        <begin position="1"/>
        <end position="10"/>
    </location>
</feature>
<evidence type="ECO:0000256" key="1">
    <source>
        <dbReference type="SAM" id="MobiDB-lite"/>
    </source>
</evidence>
<gene>
    <name evidence="2" type="ORF">KIPB_012780</name>
</gene>
<feature type="non-terminal residue" evidence="2">
    <location>
        <position position="116"/>
    </location>
</feature>
<organism evidence="2 3">
    <name type="scientific">Kipferlia bialata</name>
    <dbReference type="NCBI Taxonomy" id="797122"/>
    <lineage>
        <taxon>Eukaryota</taxon>
        <taxon>Metamonada</taxon>
        <taxon>Carpediemonas-like organisms</taxon>
        <taxon>Kipferlia</taxon>
    </lineage>
</organism>
<comment type="caution">
    <text evidence="2">The sequence shown here is derived from an EMBL/GenBank/DDBJ whole genome shotgun (WGS) entry which is preliminary data.</text>
</comment>
<dbReference type="AlphaFoldDB" id="A0A9K3D9G5"/>
<evidence type="ECO:0000313" key="3">
    <source>
        <dbReference type="Proteomes" id="UP000265618"/>
    </source>
</evidence>
<dbReference type="Proteomes" id="UP000265618">
    <property type="component" value="Unassembled WGS sequence"/>
</dbReference>
<proteinExistence type="predicted"/>
<accession>A0A9K3D9G5</accession>
<feature type="compositionally biased region" description="Basic residues" evidence="1">
    <location>
        <begin position="12"/>
        <end position="21"/>
    </location>
</feature>